<accession>C6LEZ5</accession>
<dbReference type="AlphaFoldDB" id="C6LEZ5"/>
<sequence>MLMEKVVKLKDIADRLQVSVVTVSNALAGRSGVSEELRSRIEQTAQELGYQKKPRREKKQAKQRTLRPGLRIGVVIPKEYVTKYASFYWELYQRVAMEASRMGCFVLLEIVERGENGSSRLPLLLQGDQIDGLIALGIQERFYLAELYRKAACPMLMLDSNFDEIPCDAVISNSFYGMYQVTNYLIRQGHTRLAFVGERLATGSIMDRYQGYSKALLEHGIRERADWIIADRDSVTRDTILQLPQELPTAFVCNSDYTAELLAHLLVKENLRIPEDISLAGYDDFLAGGILQGRLTTYAVDMDAMAHESLKLLMKRMKERGREKMVRTVDGKLIIRESVQNVKGER</sequence>
<evidence type="ECO:0000313" key="6">
    <source>
        <dbReference type="Proteomes" id="UP000005561"/>
    </source>
</evidence>
<comment type="caution">
    <text evidence="5">The sequence shown here is derived from an EMBL/GenBank/DDBJ whole genome shotgun (WGS) entry which is preliminary data.</text>
</comment>
<evidence type="ECO:0000256" key="1">
    <source>
        <dbReference type="ARBA" id="ARBA00023015"/>
    </source>
</evidence>
<dbReference type="SUPFAM" id="SSF47413">
    <property type="entry name" value="lambda repressor-like DNA-binding domains"/>
    <property type="match status" value="1"/>
</dbReference>
<dbReference type="EMBL" id="ACCL02000009">
    <property type="protein sequence ID" value="EET60734.1"/>
    <property type="molecule type" value="Genomic_DNA"/>
</dbReference>
<evidence type="ECO:0000256" key="3">
    <source>
        <dbReference type="ARBA" id="ARBA00023163"/>
    </source>
</evidence>
<dbReference type="Proteomes" id="UP000005561">
    <property type="component" value="Unassembled WGS sequence"/>
</dbReference>
<dbReference type="Gene3D" id="1.10.260.40">
    <property type="entry name" value="lambda repressor-like DNA-binding domains"/>
    <property type="match status" value="1"/>
</dbReference>
<dbReference type="SMART" id="SM00354">
    <property type="entry name" value="HTH_LACI"/>
    <property type="match status" value="1"/>
</dbReference>
<dbReference type="Pfam" id="PF00356">
    <property type="entry name" value="LacI"/>
    <property type="match status" value="1"/>
</dbReference>
<protein>
    <submittedName>
        <fullName evidence="5">Transcriptional regulator, LacI family</fullName>
    </submittedName>
</protein>
<keyword evidence="1" id="KW-0805">Transcription regulation</keyword>
<dbReference type="OrthoDB" id="2026446at2"/>
<evidence type="ECO:0000256" key="2">
    <source>
        <dbReference type="ARBA" id="ARBA00023125"/>
    </source>
</evidence>
<dbReference type="InterPro" id="IPR010982">
    <property type="entry name" value="Lambda_DNA-bd_dom_sf"/>
</dbReference>
<keyword evidence="6" id="KW-1185">Reference proteome</keyword>
<keyword evidence="3" id="KW-0804">Transcription</keyword>
<organism evidence="5 6">
    <name type="scientific">Marvinbryantia formatexigens DSM 14469</name>
    <dbReference type="NCBI Taxonomy" id="478749"/>
    <lineage>
        <taxon>Bacteria</taxon>
        <taxon>Bacillati</taxon>
        <taxon>Bacillota</taxon>
        <taxon>Clostridia</taxon>
        <taxon>Lachnospirales</taxon>
        <taxon>Lachnospiraceae</taxon>
        <taxon>Marvinbryantia</taxon>
    </lineage>
</organism>
<dbReference type="SUPFAM" id="SSF53822">
    <property type="entry name" value="Periplasmic binding protein-like I"/>
    <property type="match status" value="1"/>
</dbReference>
<dbReference type="InterPro" id="IPR028082">
    <property type="entry name" value="Peripla_BP_I"/>
</dbReference>
<dbReference type="GO" id="GO:0003700">
    <property type="term" value="F:DNA-binding transcription factor activity"/>
    <property type="evidence" value="ECO:0007669"/>
    <property type="project" value="TreeGrafter"/>
</dbReference>
<dbReference type="PANTHER" id="PTHR30146">
    <property type="entry name" value="LACI-RELATED TRANSCRIPTIONAL REPRESSOR"/>
    <property type="match status" value="1"/>
</dbReference>
<proteinExistence type="predicted"/>
<dbReference type="PROSITE" id="PS50932">
    <property type="entry name" value="HTH_LACI_2"/>
    <property type="match status" value="1"/>
</dbReference>
<dbReference type="InterPro" id="IPR000843">
    <property type="entry name" value="HTH_LacI"/>
</dbReference>
<dbReference type="CDD" id="cd01392">
    <property type="entry name" value="HTH_LacI"/>
    <property type="match status" value="1"/>
</dbReference>
<dbReference type="Gene3D" id="3.40.50.2300">
    <property type="match status" value="2"/>
</dbReference>
<gene>
    <name evidence="5" type="ORF">BRYFOR_07196</name>
</gene>
<dbReference type="GO" id="GO:0000976">
    <property type="term" value="F:transcription cis-regulatory region binding"/>
    <property type="evidence" value="ECO:0007669"/>
    <property type="project" value="TreeGrafter"/>
</dbReference>
<keyword evidence="2" id="KW-0238">DNA-binding</keyword>
<feature type="domain" description="HTH lacI-type" evidence="4">
    <location>
        <begin position="7"/>
        <end position="63"/>
    </location>
</feature>
<evidence type="ECO:0000259" key="4">
    <source>
        <dbReference type="PROSITE" id="PS50932"/>
    </source>
</evidence>
<dbReference type="STRING" id="168384.SAMN05660368_02379"/>
<evidence type="ECO:0000313" key="5">
    <source>
        <dbReference type="EMBL" id="EET60734.1"/>
    </source>
</evidence>
<name>C6LEZ5_9FIRM</name>
<dbReference type="eggNOG" id="COG1609">
    <property type="taxonomic scope" value="Bacteria"/>
</dbReference>
<dbReference type="Pfam" id="PF13377">
    <property type="entry name" value="Peripla_BP_3"/>
    <property type="match status" value="1"/>
</dbReference>
<dbReference type="InterPro" id="IPR046335">
    <property type="entry name" value="LacI/GalR-like_sensor"/>
</dbReference>
<reference evidence="5" key="1">
    <citation type="submission" date="2009-07" db="EMBL/GenBank/DDBJ databases">
        <authorList>
            <person name="Weinstock G."/>
            <person name="Sodergren E."/>
            <person name="Clifton S."/>
            <person name="Fulton L."/>
            <person name="Fulton B."/>
            <person name="Courtney L."/>
            <person name="Fronick C."/>
            <person name="Harrison M."/>
            <person name="Strong C."/>
            <person name="Farmer C."/>
            <person name="Delahaunty K."/>
            <person name="Markovic C."/>
            <person name="Hall O."/>
            <person name="Minx P."/>
            <person name="Tomlinson C."/>
            <person name="Mitreva M."/>
            <person name="Nelson J."/>
            <person name="Hou S."/>
            <person name="Wollam A."/>
            <person name="Pepin K.H."/>
            <person name="Johnson M."/>
            <person name="Bhonagiri V."/>
            <person name="Nash W.E."/>
            <person name="Warren W."/>
            <person name="Chinwalla A."/>
            <person name="Mardis E.R."/>
            <person name="Wilson R.K."/>
        </authorList>
    </citation>
    <scope>NUCLEOTIDE SEQUENCE [LARGE SCALE GENOMIC DNA]</scope>
    <source>
        <strain evidence="5">DSM 14469</strain>
    </source>
</reference>
<dbReference type="PANTHER" id="PTHR30146:SF109">
    <property type="entry name" value="HTH-TYPE TRANSCRIPTIONAL REGULATOR GALS"/>
    <property type="match status" value="1"/>
</dbReference>